<name>A0AA88Z7M3_BURCE</name>
<protein>
    <submittedName>
        <fullName evidence="1">Uncharacterized protein</fullName>
    </submittedName>
</protein>
<comment type="caution">
    <text evidence="1">The sequence shown here is derived from an EMBL/GenBank/DDBJ whole genome shotgun (WGS) entry which is preliminary data.</text>
</comment>
<evidence type="ECO:0000313" key="1">
    <source>
        <dbReference type="EMBL" id="KGC03807.1"/>
    </source>
</evidence>
<reference evidence="1 2" key="1">
    <citation type="submission" date="2014-06" db="EMBL/GenBank/DDBJ databases">
        <authorList>
            <person name="Bishop-Lilly K.A."/>
            <person name="Broomall S.M."/>
            <person name="Chain P.S."/>
            <person name="Chertkov O."/>
            <person name="Coyne S.R."/>
            <person name="Daligault H.E."/>
            <person name="Davenport K.W."/>
            <person name="Erkkila T."/>
            <person name="Frey K.G."/>
            <person name="Gibbons H.S."/>
            <person name="Gu W."/>
            <person name="Jaissle J."/>
            <person name="Johnson S.L."/>
            <person name="Koroleva G.I."/>
            <person name="Ladner J.T."/>
            <person name="Lo C.-C."/>
            <person name="Minogue T.D."/>
            <person name="Munk C."/>
            <person name="Palacios G.F."/>
            <person name="Redden C.L."/>
            <person name="Rosenzweig C.N."/>
            <person name="Scholz M.B."/>
            <person name="Teshima H."/>
            <person name="Xu Y."/>
        </authorList>
    </citation>
    <scope>NUCLEOTIDE SEQUENCE [LARGE SCALE GENOMIC DNA]</scope>
    <source>
        <strain evidence="1 2">DWS 37UF10B-2</strain>
    </source>
</reference>
<evidence type="ECO:0000313" key="2">
    <source>
        <dbReference type="Proteomes" id="UP000029575"/>
    </source>
</evidence>
<dbReference type="Proteomes" id="UP000029575">
    <property type="component" value="Unassembled WGS sequence"/>
</dbReference>
<proteinExistence type="predicted"/>
<accession>A0AA88Z7M3</accession>
<sequence>MTQMMLDMRAAALPILRSPVELARYVVGFAIVVGGAAELASQALHALAPVVSAAGG</sequence>
<gene>
    <name evidence="1" type="ORF">DM43_2544</name>
</gene>
<dbReference type="AlphaFoldDB" id="A0AA88Z7M3"/>
<dbReference type="EMBL" id="JPGD01000005">
    <property type="protein sequence ID" value="KGC03807.1"/>
    <property type="molecule type" value="Genomic_DNA"/>
</dbReference>
<dbReference type="RefSeq" id="WP_179948997.1">
    <property type="nucleotide sequence ID" value="NZ_KN150854.1"/>
</dbReference>
<organism evidence="1 2">
    <name type="scientific">Burkholderia cepacia</name>
    <name type="common">Pseudomonas cepacia</name>
    <dbReference type="NCBI Taxonomy" id="292"/>
    <lineage>
        <taxon>Bacteria</taxon>
        <taxon>Pseudomonadati</taxon>
        <taxon>Pseudomonadota</taxon>
        <taxon>Betaproteobacteria</taxon>
        <taxon>Burkholderiales</taxon>
        <taxon>Burkholderiaceae</taxon>
        <taxon>Burkholderia</taxon>
        <taxon>Burkholderia cepacia complex</taxon>
    </lineage>
</organism>